<dbReference type="RefSeq" id="WP_209374752.1">
    <property type="nucleotide sequence ID" value="NZ_JAGIZA010000008.1"/>
</dbReference>
<proteinExistence type="predicted"/>
<dbReference type="Proteomes" id="UP000677537">
    <property type="component" value="Unassembled WGS sequence"/>
</dbReference>
<dbReference type="Pfam" id="PF18856">
    <property type="entry name" value="baeRF_family12"/>
    <property type="match status" value="1"/>
</dbReference>
<dbReference type="AlphaFoldDB" id="A0A940N000"/>
<protein>
    <submittedName>
        <fullName evidence="2">Host attachment protein</fullName>
    </submittedName>
</protein>
<dbReference type="InterPro" id="IPR041374">
    <property type="entry name" value="BaeRF_family12"/>
</dbReference>
<name>A0A940N000_9PROT</name>
<reference evidence="2" key="1">
    <citation type="submission" date="2021-03" db="EMBL/GenBank/DDBJ databases">
        <authorList>
            <person name="So Y."/>
        </authorList>
    </citation>
    <scope>NUCLEOTIDE SEQUENCE</scope>
    <source>
        <strain evidence="2">SG15</strain>
    </source>
</reference>
<evidence type="ECO:0000313" key="3">
    <source>
        <dbReference type="Proteomes" id="UP000677537"/>
    </source>
</evidence>
<evidence type="ECO:0000256" key="1">
    <source>
        <dbReference type="SAM" id="MobiDB-lite"/>
    </source>
</evidence>
<feature type="compositionally biased region" description="Polar residues" evidence="1">
    <location>
        <begin position="42"/>
        <end position="60"/>
    </location>
</feature>
<accession>A0A940N000</accession>
<feature type="region of interest" description="Disordered" evidence="1">
    <location>
        <begin position="40"/>
        <end position="65"/>
    </location>
</feature>
<organism evidence="2 3">
    <name type="scientific">Roseomonas indoligenes</name>
    <dbReference type="NCBI Taxonomy" id="2820811"/>
    <lineage>
        <taxon>Bacteria</taxon>
        <taxon>Pseudomonadati</taxon>
        <taxon>Pseudomonadota</taxon>
        <taxon>Alphaproteobacteria</taxon>
        <taxon>Acetobacterales</taxon>
        <taxon>Roseomonadaceae</taxon>
        <taxon>Roseomonas</taxon>
    </lineage>
</organism>
<comment type="caution">
    <text evidence="2">The sequence shown here is derived from an EMBL/GenBank/DDBJ whole genome shotgun (WGS) entry which is preliminary data.</text>
</comment>
<evidence type="ECO:0000313" key="2">
    <source>
        <dbReference type="EMBL" id="MBP0494004.1"/>
    </source>
</evidence>
<gene>
    <name evidence="2" type="ORF">J5Y10_14560</name>
</gene>
<dbReference type="EMBL" id="JAGIZA010000008">
    <property type="protein sequence ID" value="MBP0494004.1"/>
    <property type="molecule type" value="Genomic_DNA"/>
</dbReference>
<keyword evidence="3" id="KW-1185">Reference proteome</keyword>
<sequence>MAHNIPHNALVLVADGAKAILFRNAGQGGDVNLHEERRLTLSDFSNDGPSGSQGQEASPNDTDEATFGKKLAQTLQTRRAANDYDALVIIADPQTLGEIRKVMHKTVEASVVHTIAKDLTNHAAGDIAAALVK</sequence>